<comment type="cofactor">
    <cofactor evidence="1 9 10">
        <name>pyridoxal 5'-phosphate</name>
        <dbReference type="ChEBI" id="CHEBI:597326"/>
    </cofactor>
</comment>
<dbReference type="InterPro" id="IPR001597">
    <property type="entry name" value="ArAA_b-elim_lyase/Thr_aldolase"/>
</dbReference>
<evidence type="ECO:0000256" key="8">
    <source>
        <dbReference type="ARBA" id="ARBA00049232"/>
    </source>
</evidence>
<dbReference type="AlphaFoldDB" id="A0A368N316"/>
<dbReference type="CDD" id="cd00617">
    <property type="entry name" value="Tnase_like"/>
    <property type="match status" value="1"/>
</dbReference>
<keyword evidence="6 9" id="KW-0456">Lyase</keyword>
<evidence type="ECO:0000256" key="7">
    <source>
        <dbReference type="ARBA" id="ARBA00033449"/>
    </source>
</evidence>
<evidence type="ECO:0000259" key="11">
    <source>
        <dbReference type="Pfam" id="PF01212"/>
    </source>
</evidence>
<dbReference type="EC" id="4.1.99.2" evidence="3 9"/>
<reference evidence="12 13" key="1">
    <citation type="submission" date="2018-07" db="EMBL/GenBank/DDBJ databases">
        <title>Chryseobacterium lacus sp. nov., isolated from lake water.</title>
        <authorList>
            <person name="Li C.-M."/>
        </authorList>
    </citation>
    <scope>NUCLEOTIDE SEQUENCE [LARGE SCALE GENOMIC DNA]</scope>
    <source>
        <strain evidence="12 13">YLOS41</strain>
    </source>
</reference>
<dbReference type="InterPro" id="IPR013441">
    <property type="entry name" value="Tyr_phenol_ly"/>
</dbReference>
<dbReference type="InterPro" id="IPR015421">
    <property type="entry name" value="PyrdxlP-dep_Trfase_major"/>
</dbReference>
<evidence type="ECO:0000256" key="2">
    <source>
        <dbReference type="ARBA" id="ARBA00009721"/>
    </source>
</evidence>
<dbReference type="HAMAP" id="MF_00543">
    <property type="entry name" value="Tyr_phenol_lyase"/>
    <property type="match status" value="1"/>
</dbReference>
<dbReference type="NCBIfam" id="TIGR02618">
    <property type="entry name" value="tyr_phenol_ly"/>
    <property type="match status" value="1"/>
</dbReference>
<dbReference type="Pfam" id="PF01212">
    <property type="entry name" value="Beta_elim_lyase"/>
    <property type="match status" value="1"/>
</dbReference>
<accession>A0A368N316</accession>
<dbReference type="OrthoDB" id="1230081at2"/>
<protein>
    <recommendedName>
        <fullName evidence="4 9">Tyrosine phenol-lyase</fullName>
        <ecNumber evidence="3 9">4.1.99.2</ecNumber>
    </recommendedName>
    <alternativeName>
        <fullName evidence="7 9">Beta-tyrosinase</fullName>
    </alternativeName>
</protein>
<evidence type="ECO:0000256" key="5">
    <source>
        <dbReference type="ARBA" id="ARBA00022898"/>
    </source>
</evidence>
<evidence type="ECO:0000313" key="13">
    <source>
        <dbReference type="Proteomes" id="UP000252172"/>
    </source>
</evidence>
<dbReference type="InterPro" id="IPR011166">
    <property type="entry name" value="Beta-eliminating_lyase"/>
</dbReference>
<evidence type="ECO:0000313" key="12">
    <source>
        <dbReference type="EMBL" id="RCU43915.1"/>
    </source>
</evidence>
<organism evidence="12 13">
    <name type="scientific">Chryseobacterium lacus</name>
    <dbReference type="NCBI Taxonomy" id="2058346"/>
    <lineage>
        <taxon>Bacteria</taxon>
        <taxon>Pseudomonadati</taxon>
        <taxon>Bacteroidota</taxon>
        <taxon>Flavobacteriia</taxon>
        <taxon>Flavobacteriales</taxon>
        <taxon>Weeksellaceae</taxon>
        <taxon>Chryseobacterium group</taxon>
        <taxon>Chryseobacterium</taxon>
    </lineage>
</organism>
<comment type="caution">
    <text evidence="12">The sequence shown here is derived from an EMBL/GenBank/DDBJ whole genome shotgun (WGS) entry which is preliminary data.</text>
</comment>
<feature type="modified residue" description="N6-(pyridoxal phosphate)lysine" evidence="9 10">
    <location>
        <position position="261"/>
    </location>
</feature>
<evidence type="ECO:0000256" key="3">
    <source>
        <dbReference type="ARBA" id="ARBA00013154"/>
    </source>
</evidence>
<name>A0A368N316_9FLAO</name>
<evidence type="ECO:0000256" key="1">
    <source>
        <dbReference type="ARBA" id="ARBA00001933"/>
    </source>
</evidence>
<feature type="domain" description="Aromatic amino acid beta-eliminating lyase/threonine aldolase" evidence="11">
    <location>
        <begin position="50"/>
        <end position="425"/>
    </location>
</feature>
<dbReference type="PIRSF" id="PIRSF001386">
    <property type="entry name" value="Trpase"/>
    <property type="match status" value="1"/>
</dbReference>
<keyword evidence="13" id="KW-1185">Reference proteome</keyword>
<dbReference type="PANTHER" id="PTHR32325">
    <property type="entry name" value="BETA-ELIMINATING LYASE-LIKE PROTEIN-RELATED"/>
    <property type="match status" value="1"/>
</dbReference>
<dbReference type="Gene3D" id="3.40.640.10">
    <property type="entry name" value="Type I PLP-dependent aspartate aminotransferase-like (Major domain)"/>
    <property type="match status" value="1"/>
</dbReference>
<dbReference type="GO" id="GO:0050371">
    <property type="term" value="F:tyrosine phenol-lyase activity"/>
    <property type="evidence" value="ECO:0007669"/>
    <property type="project" value="UniProtKB-UniRule"/>
</dbReference>
<sequence>MLPKRDSWAEPYKIKMVELLKMTTPEQRKKALTEAGYNTFLLKSEDVYIDLLTDSGTSAMSDEQWSGMMRGDEAYAGSKNYYNLENAVSEVYGYQYLVPTHQGRGAENILSQIMIKPGDIVPGNMYFTTTRLHQELSGGIFHDVIIDEAHDPESEYQFKGNIDLNKVEKLVQEYGVEKIPYICVAVTVNLAGGQPVSMQNLKELRKYTEEKGIKIMLDMTRIAENAYFIQQHEEGYRLKTIAEIVKEICSYTDGATFSGKKDALVNIGGFLALNDWDKFEEARNLVVVYEGLHTYGGLAGRDMEAMAIGIYESVQDAHMKARIGQVIYLGNKMKEFGIPIVKPIGGHGIFVDAKQFLPHISQDDFPAQTLAAEIYLDAGIRTMERGIVSAGRKATGENYYPKLELVRFTIPRRVYTQAHMDVIAESTARVYERRNDIKGLKMVYEPKYLRFFQAKFEKL</sequence>
<dbReference type="RefSeq" id="WP_114302897.1">
    <property type="nucleotide sequence ID" value="NZ_QPIE01000002.1"/>
</dbReference>
<evidence type="ECO:0000256" key="4">
    <source>
        <dbReference type="ARBA" id="ARBA00016166"/>
    </source>
</evidence>
<keyword evidence="5 9" id="KW-0663">Pyridoxal phosphate</keyword>
<comment type="catalytic activity">
    <reaction evidence="8 9">
        <text>L-tyrosine + H2O = phenol + pyruvate + NH4(+)</text>
        <dbReference type="Rhea" id="RHEA:21704"/>
        <dbReference type="ChEBI" id="CHEBI:15361"/>
        <dbReference type="ChEBI" id="CHEBI:15377"/>
        <dbReference type="ChEBI" id="CHEBI:15882"/>
        <dbReference type="ChEBI" id="CHEBI:28938"/>
        <dbReference type="ChEBI" id="CHEBI:58315"/>
        <dbReference type="EC" id="4.1.99.2"/>
    </reaction>
</comment>
<dbReference type="GO" id="GO:0006570">
    <property type="term" value="P:tyrosine metabolic process"/>
    <property type="evidence" value="ECO:0007669"/>
    <property type="project" value="UniProtKB-UniRule"/>
</dbReference>
<comment type="subunit">
    <text evidence="9">Homotetramer.</text>
</comment>
<dbReference type="EMBL" id="QPIE01000002">
    <property type="protein sequence ID" value="RCU43915.1"/>
    <property type="molecule type" value="Genomic_DNA"/>
</dbReference>
<dbReference type="SUPFAM" id="SSF53383">
    <property type="entry name" value="PLP-dependent transferases"/>
    <property type="match status" value="1"/>
</dbReference>
<dbReference type="InterPro" id="IPR015424">
    <property type="entry name" value="PyrdxlP-dep_Trfase"/>
</dbReference>
<evidence type="ECO:0000256" key="9">
    <source>
        <dbReference type="HAMAP-Rule" id="MF_00543"/>
    </source>
</evidence>
<dbReference type="Proteomes" id="UP000252172">
    <property type="component" value="Unassembled WGS sequence"/>
</dbReference>
<dbReference type="PANTHER" id="PTHR32325:SF4">
    <property type="entry name" value="TRYPTOPHANASE"/>
    <property type="match status" value="1"/>
</dbReference>
<comment type="similarity">
    <text evidence="2 9">Belongs to the beta-eliminating lyase family.</text>
</comment>
<proteinExistence type="inferred from homology"/>
<dbReference type="NCBIfam" id="NF009709">
    <property type="entry name" value="PRK13238.1"/>
    <property type="match status" value="1"/>
</dbReference>
<evidence type="ECO:0000256" key="10">
    <source>
        <dbReference type="PIRSR" id="PIRSR611166-50"/>
    </source>
</evidence>
<gene>
    <name evidence="9" type="primary">tpl</name>
    <name evidence="12" type="ORF">DQ356_02490</name>
</gene>
<evidence type="ECO:0000256" key="6">
    <source>
        <dbReference type="ARBA" id="ARBA00023239"/>
    </source>
</evidence>
<dbReference type="InterPro" id="IPR015422">
    <property type="entry name" value="PyrdxlP-dep_Trfase_small"/>
</dbReference>
<dbReference type="Gene3D" id="3.90.1150.10">
    <property type="entry name" value="Aspartate Aminotransferase, domain 1"/>
    <property type="match status" value="1"/>
</dbReference>